<evidence type="ECO:0000313" key="3">
    <source>
        <dbReference type="Proteomes" id="UP000283374"/>
    </source>
</evidence>
<comment type="caution">
    <text evidence="2">The sequence shown here is derived from an EMBL/GenBank/DDBJ whole genome shotgun (WGS) entry which is preliminary data.</text>
</comment>
<keyword evidence="2" id="KW-0808">Transferase</keyword>
<dbReference type="InterPro" id="IPR016181">
    <property type="entry name" value="Acyl_CoA_acyltransferase"/>
</dbReference>
<dbReference type="RefSeq" id="WP_118768578.1">
    <property type="nucleotide sequence ID" value="NZ_QWKP01000222.1"/>
</dbReference>
<feature type="domain" description="N-acetyltransferase" evidence="1">
    <location>
        <begin position="3"/>
        <end position="205"/>
    </location>
</feature>
<proteinExistence type="predicted"/>
<evidence type="ECO:0000313" key="2">
    <source>
        <dbReference type="EMBL" id="RHA37534.1"/>
    </source>
</evidence>
<protein>
    <submittedName>
        <fullName evidence="2">GNAT family N-acetyltransferase</fullName>
    </submittedName>
</protein>
<dbReference type="InterPro" id="IPR000182">
    <property type="entry name" value="GNAT_dom"/>
</dbReference>
<dbReference type="PANTHER" id="PTHR42791">
    <property type="entry name" value="GNAT FAMILY ACETYLTRANSFERASE"/>
    <property type="match status" value="1"/>
</dbReference>
<gene>
    <name evidence="2" type="ORF">D1825_16830</name>
</gene>
<sequence>MELVVTSATRADVPAAADVLAEAFRDDAATLAITGLGRPTVAQLAALFRPLISSGPLRHGHVDLARRADDGTLVGVALWEPPGRVSSLAHLAHEAAELPAFLRALGVRGMVRAARNQTRLATHRPSEPHWYLAMIGAADEARGAGVGSALLAARLAVVDADAMPAYLESSSEQNRRLYARHGFATTSIITAVEGARPAAMWRPARRG</sequence>
<keyword evidence="3" id="KW-1185">Reference proteome</keyword>
<evidence type="ECO:0000259" key="1">
    <source>
        <dbReference type="PROSITE" id="PS51186"/>
    </source>
</evidence>
<accession>A0A413RHE3</accession>
<name>A0A413RHE3_9CELL</name>
<dbReference type="PANTHER" id="PTHR42791:SF1">
    <property type="entry name" value="N-ACETYLTRANSFERASE DOMAIN-CONTAINING PROTEIN"/>
    <property type="match status" value="1"/>
</dbReference>
<dbReference type="PROSITE" id="PS51186">
    <property type="entry name" value="GNAT"/>
    <property type="match status" value="1"/>
</dbReference>
<dbReference type="Proteomes" id="UP000283374">
    <property type="component" value="Unassembled WGS sequence"/>
</dbReference>
<dbReference type="SUPFAM" id="SSF55729">
    <property type="entry name" value="Acyl-CoA N-acyltransferases (Nat)"/>
    <property type="match status" value="1"/>
</dbReference>
<dbReference type="Pfam" id="PF00583">
    <property type="entry name" value="Acetyltransf_1"/>
    <property type="match status" value="1"/>
</dbReference>
<reference evidence="2 3" key="1">
    <citation type="submission" date="2018-08" db="EMBL/GenBank/DDBJ databases">
        <title>Cellulomonas rhizosphaerae sp. nov., a novel actinomycete isolated from soil.</title>
        <authorList>
            <person name="Tian Y."/>
        </authorList>
    </citation>
    <scope>NUCLEOTIDE SEQUENCE [LARGE SCALE GENOMIC DNA]</scope>
    <source>
        <strain evidence="2 3">NEAU-TCZ24</strain>
    </source>
</reference>
<dbReference type="InterPro" id="IPR052523">
    <property type="entry name" value="Trichothecene_AcTrans"/>
</dbReference>
<dbReference type="OrthoDB" id="7057833at2"/>
<dbReference type="GO" id="GO:0016747">
    <property type="term" value="F:acyltransferase activity, transferring groups other than amino-acyl groups"/>
    <property type="evidence" value="ECO:0007669"/>
    <property type="project" value="InterPro"/>
</dbReference>
<dbReference type="Gene3D" id="3.40.630.30">
    <property type="match status" value="1"/>
</dbReference>
<organism evidence="2 3">
    <name type="scientific">Cellulomonas rhizosphaerae</name>
    <dbReference type="NCBI Taxonomy" id="2293719"/>
    <lineage>
        <taxon>Bacteria</taxon>
        <taxon>Bacillati</taxon>
        <taxon>Actinomycetota</taxon>
        <taxon>Actinomycetes</taxon>
        <taxon>Micrococcales</taxon>
        <taxon>Cellulomonadaceae</taxon>
        <taxon>Cellulomonas</taxon>
    </lineage>
</organism>
<dbReference type="AlphaFoldDB" id="A0A413RHE3"/>
<dbReference type="EMBL" id="QWKP01000222">
    <property type="protein sequence ID" value="RHA37534.1"/>
    <property type="molecule type" value="Genomic_DNA"/>
</dbReference>